<gene>
    <name evidence="8" type="ORF">J2782_001506</name>
</gene>
<name>A0ABU1M6Z8_9HYPH</name>
<feature type="transmembrane region" description="Helical" evidence="7">
    <location>
        <begin position="115"/>
        <end position="133"/>
    </location>
</feature>
<evidence type="ECO:0000313" key="9">
    <source>
        <dbReference type="Proteomes" id="UP001184614"/>
    </source>
</evidence>
<dbReference type="PANTHER" id="PTHR12778:SF10">
    <property type="entry name" value="MAJOR FACILITATOR SUPERFAMILY DOMAIN-CONTAINING PROTEIN 3"/>
    <property type="match status" value="1"/>
</dbReference>
<keyword evidence="4 7" id="KW-0812">Transmembrane</keyword>
<feature type="transmembrane region" description="Helical" evidence="7">
    <location>
        <begin position="180"/>
        <end position="199"/>
    </location>
</feature>
<dbReference type="CDD" id="cd17485">
    <property type="entry name" value="MFS_MFSD3"/>
    <property type="match status" value="1"/>
</dbReference>
<evidence type="ECO:0000256" key="6">
    <source>
        <dbReference type="ARBA" id="ARBA00023136"/>
    </source>
</evidence>
<evidence type="ECO:0000256" key="4">
    <source>
        <dbReference type="ARBA" id="ARBA00022692"/>
    </source>
</evidence>
<dbReference type="RefSeq" id="WP_310010973.1">
    <property type="nucleotide sequence ID" value="NZ_JAVDQT010000001.1"/>
</dbReference>
<comment type="subcellular location">
    <subcellularLocation>
        <location evidence="1">Membrane</location>
        <topology evidence="1">Multi-pass membrane protein</topology>
    </subcellularLocation>
</comment>
<dbReference type="InterPro" id="IPR014090">
    <property type="entry name" value="Siderophore_transpt_RhtX/FptX"/>
</dbReference>
<evidence type="ECO:0000256" key="7">
    <source>
        <dbReference type="SAM" id="Phobius"/>
    </source>
</evidence>
<sequence length="420" mass="45253">MTEPQLPSIEEHKGAYARLYAVLGGLYLAQGIPTYLLLVALPPLMRESGASRTAIGLFYLLMIPLIAKFAIAPFVDRHPLIQRWGHRRSWVIVTQIIVSLGIASMALVQPQQAGALFAICFCITLLSSLQDIATDGYAVRRLNDQTRATGNAIQAGAVALGVIIGGTLALVLFHKIGWRPTILIVAALSLLPLLAAFGMDEKRDNTTSETAPRPSLKRFFKQPNAWYILGFALTYRASEGMVRGMEGSYLVDIGLPLSWIGYLSGASAATAGLVGAVMAAILIRSTGLFSTLIILGLARTVCFLALTFNAGEIWPGVEVAMAASAFQTFLRYMELVAIYSFFMKFASSDQPGTDFTILACAELLIYLIGSSVAGYLADKFGYADLFMLATVLSTLGITLTYFILRKLGGNTQAEAPARTV</sequence>
<evidence type="ECO:0000256" key="5">
    <source>
        <dbReference type="ARBA" id="ARBA00022989"/>
    </source>
</evidence>
<dbReference type="InterPro" id="IPR004752">
    <property type="entry name" value="AmpG_permease/AT-1"/>
</dbReference>
<dbReference type="Gene3D" id="1.20.1250.20">
    <property type="entry name" value="MFS general substrate transporter like domains"/>
    <property type="match status" value="2"/>
</dbReference>
<dbReference type="EMBL" id="JAVDQT010000001">
    <property type="protein sequence ID" value="MDR6431801.1"/>
    <property type="molecule type" value="Genomic_DNA"/>
</dbReference>
<evidence type="ECO:0000313" key="8">
    <source>
        <dbReference type="EMBL" id="MDR6431801.1"/>
    </source>
</evidence>
<feature type="transmembrane region" description="Helical" evidence="7">
    <location>
        <begin position="259"/>
        <end position="281"/>
    </location>
</feature>
<feature type="transmembrane region" description="Helical" evidence="7">
    <location>
        <begin position="53"/>
        <end position="75"/>
    </location>
</feature>
<dbReference type="SUPFAM" id="SSF103473">
    <property type="entry name" value="MFS general substrate transporter"/>
    <property type="match status" value="1"/>
</dbReference>
<protein>
    <submittedName>
        <fullName evidence="8">PAT family beta-lactamase induction signal transducer AmpG</fullName>
    </submittedName>
</protein>
<evidence type="ECO:0000256" key="1">
    <source>
        <dbReference type="ARBA" id="ARBA00004141"/>
    </source>
</evidence>
<dbReference type="InterPro" id="IPR011701">
    <property type="entry name" value="MFS"/>
</dbReference>
<dbReference type="InterPro" id="IPR036259">
    <property type="entry name" value="MFS_trans_sf"/>
</dbReference>
<dbReference type="NCBIfam" id="TIGR02718">
    <property type="entry name" value="sider_RhtX_FptX"/>
    <property type="match status" value="1"/>
</dbReference>
<comment type="caution">
    <text evidence="8">The sequence shown here is derived from an EMBL/GenBank/DDBJ whole genome shotgun (WGS) entry which is preliminary data.</text>
</comment>
<accession>A0ABU1M6Z8</accession>
<comment type="similarity">
    <text evidence="2">Belongs to the major facilitator superfamily.</text>
</comment>
<feature type="transmembrane region" description="Helical" evidence="7">
    <location>
        <begin position="20"/>
        <end position="41"/>
    </location>
</feature>
<dbReference type="PANTHER" id="PTHR12778">
    <property type="entry name" value="SOLUTE CARRIER FAMILY 33 ACETYL-COA TRANSPORTER -RELATED"/>
    <property type="match status" value="1"/>
</dbReference>
<keyword evidence="6 7" id="KW-0472">Membrane</keyword>
<evidence type="ECO:0000256" key="2">
    <source>
        <dbReference type="ARBA" id="ARBA00008335"/>
    </source>
</evidence>
<reference evidence="8 9" key="1">
    <citation type="submission" date="2023-07" db="EMBL/GenBank/DDBJ databases">
        <title>Sorghum-associated microbial communities from plants grown in Nebraska, USA.</title>
        <authorList>
            <person name="Schachtman D."/>
        </authorList>
    </citation>
    <scope>NUCLEOTIDE SEQUENCE [LARGE SCALE GENOMIC DNA]</scope>
    <source>
        <strain evidence="8 9">DS1730</strain>
    </source>
</reference>
<keyword evidence="3" id="KW-0813">Transport</keyword>
<feature type="transmembrane region" description="Helical" evidence="7">
    <location>
        <begin position="153"/>
        <end position="173"/>
    </location>
</feature>
<proteinExistence type="inferred from homology"/>
<evidence type="ECO:0000256" key="3">
    <source>
        <dbReference type="ARBA" id="ARBA00022448"/>
    </source>
</evidence>
<feature type="transmembrane region" description="Helical" evidence="7">
    <location>
        <begin position="355"/>
        <end position="376"/>
    </location>
</feature>
<feature type="transmembrane region" description="Helical" evidence="7">
    <location>
        <begin position="320"/>
        <end position="343"/>
    </location>
</feature>
<feature type="transmembrane region" description="Helical" evidence="7">
    <location>
        <begin position="382"/>
        <end position="404"/>
    </location>
</feature>
<feature type="transmembrane region" description="Helical" evidence="7">
    <location>
        <begin position="90"/>
        <end position="108"/>
    </location>
</feature>
<dbReference type="Pfam" id="PF07690">
    <property type="entry name" value="MFS_1"/>
    <property type="match status" value="1"/>
</dbReference>
<keyword evidence="5 7" id="KW-1133">Transmembrane helix</keyword>
<organism evidence="8 9">
    <name type="scientific">Brucella pseudogrignonensis</name>
    <dbReference type="NCBI Taxonomy" id="419475"/>
    <lineage>
        <taxon>Bacteria</taxon>
        <taxon>Pseudomonadati</taxon>
        <taxon>Pseudomonadota</taxon>
        <taxon>Alphaproteobacteria</taxon>
        <taxon>Hyphomicrobiales</taxon>
        <taxon>Brucellaceae</taxon>
        <taxon>Brucella/Ochrobactrum group</taxon>
        <taxon>Brucella</taxon>
    </lineage>
</organism>
<dbReference type="Proteomes" id="UP001184614">
    <property type="component" value="Unassembled WGS sequence"/>
</dbReference>
<keyword evidence="9" id="KW-1185">Reference proteome</keyword>
<feature type="transmembrane region" description="Helical" evidence="7">
    <location>
        <begin position="288"/>
        <end position="308"/>
    </location>
</feature>